<dbReference type="Pfam" id="PF01120">
    <property type="entry name" value="Alpha_L_fucos"/>
    <property type="match status" value="1"/>
</dbReference>
<dbReference type="AlphaFoldDB" id="A0A5P8M4U3"/>
<protein>
    <recommendedName>
        <fullName evidence="3">alpha-L-fucosidase</fullName>
        <ecNumber evidence="3">3.2.1.51</ecNumber>
    </recommendedName>
</protein>
<evidence type="ECO:0000256" key="6">
    <source>
        <dbReference type="ARBA" id="ARBA00023295"/>
    </source>
</evidence>
<reference evidence="9 10" key="1">
    <citation type="submission" date="2019-10" db="EMBL/GenBank/DDBJ databases">
        <title>The completed genome of Lactobacillus harbinensis M1.</title>
        <authorList>
            <person name="Zheng Y."/>
        </authorList>
    </citation>
    <scope>NUCLEOTIDE SEQUENCE [LARGE SCALE GENOMIC DNA]</scope>
    <source>
        <strain evidence="9 10">M1</strain>
    </source>
</reference>
<dbReference type="GO" id="GO:0004560">
    <property type="term" value="F:alpha-L-fucosidase activity"/>
    <property type="evidence" value="ECO:0007669"/>
    <property type="project" value="InterPro"/>
</dbReference>
<dbReference type="EMBL" id="CP045143">
    <property type="protein sequence ID" value="QFR23510.1"/>
    <property type="molecule type" value="Genomic_DNA"/>
</dbReference>
<dbReference type="InterPro" id="IPR057739">
    <property type="entry name" value="Glyco_hydro_29_N"/>
</dbReference>
<dbReference type="InterPro" id="IPR016286">
    <property type="entry name" value="FUC_metazoa-typ"/>
</dbReference>
<dbReference type="PANTHER" id="PTHR10030:SF37">
    <property type="entry name" value="ALPHA-L-FUCOSIDASE-RELATED"/>
    <property type="match status" value="1"/>
</dbReference>
<sequence>MSSNKTNKTKWYEDSRFGMFIHWGLYSLIGVDEWIKSINHMSDEDYDRLVGKFTADQFDADEWAAAAKQAGMKYAVFTAKHHDGFCMYDSQLTDYKSTNSPAGRDFVREFLDAFRKAGIKVGLYYSLLDWHHPDYPHYGDINHPQRNNPAAKGVERDFQRYLDYMHGQIKELLTNYGQLDIMWFDFSYPKMAGETWQPQKIMDMIHQYQPQMLIDNRMEGSGANYGTILSAHPSNYAGDFASPEQMIPPKPIVNELGEPVPWEACITMNKHWGYNATDDQFKSTSLIIHTLVECVSKGGNLILNVGPTPLGTFSAPTKKLLAEIGEWMAVNGESVYGCTTAELAKPEWGRYTQKGNTLYAHIQEESISAFPIAVPKERIKQMTLLIDGIEVKATDYWALSAFKEYSYIFLHQDVTIGYPLPDPKDTVVRIELT</sequence>
<evidence type="ECO:0000313" key="9">
    <source>
        <dbReference type="EMBL" id="QFR23510.1"/>
    </source>
</evidence>
<dbReference type="RefSeq" id="WP_152260770.1">
    <property type="nucleotide sequence ID" value="NZ_CP045143.1"/>
</dbReference>
<comment type="function">
    <text evidence="1">Alpha-L-fucosidase is responsible for hydrolyzing the alpha-1,6-linked fucose joined to the reducing-end N-acetylglucosamine of the carbohydrate moieties of glycoproteins.</text>
</comment>
<dbReference type="InterPro" id="IPR017853">
    <property type="entry name" value="GH"/>
</dbReference>
<dbReference type="PRINTS" id="PR00741">
    <property type="entry name" value="GLHYDRLASE29"/>
</dbReference>
<keyword evidence="5" id="KW-0378">Hydrolase</keyword>
<evidence type="ECO:0000256" key="7">
    <source>
        <dbReference type="PIRSR" id="PIRSR001092-1"/>
    </source>
</evidence>
<gene>
    <name evidence="9" type="ORF">D1010_08895</name>
</gene>
<dbReference type="EC" id="3.2.1.51" evidence="3"/>
<organism evidence="9 10">
    <name type="scientific">Schleiferilactobacillus harbinensis</name>
    <dbReference type="NCBI Taxonomy" id="304207"/>
    <lineage>
        <taxon>Bacteria</taxon>
        <taxon>Bacillati</taxon>
        <taxon>Bacillota</taxon>
        <taxon>Bacilli</taxon>
        <taxon>Lactobacillales</taxon>
        <taxon>Lactobacillaceae</taxon>
        <taxon>Schleiferilactobacillus</taxon>
    </lineage>
</organism>
<evidence type="ECO:0000256" key="2">
    <source>
        <dbReference type="ARBA" id="ARBA00007951"/>
    </source>
</evidence>
<accession>A0A5P8M4U3</accession>
<dbReference type="GO" id="GO:0006004">
    <property type="term" value="P:fucose metabolic process"/>
    <property type="evidence" value="ECO:0007669"/>
    <property type="project" value="InterPro"/>
</dbReference>
<dbReference type="SUPFAM" id="SSF51445">
    <property type="entry name" value="(Trans)glycosidases"/>
    <property type="match status" value="1"/>
</dbReference>
<dbReference type="InterPro" id="IPR000933">
    <property type="entry name" value="Glyco_hydro_29"/>
</dbReference>
<keyword evidence="6" id="KW-0326">Glycosidase</keyword>
<dbReference type="GO" id="GO:0005764">
    <property type="term" value="C:lysosome"/>
    <property type="evidence" value="ECO:0007669"/>
    <property type="project" value="TreeGrafter"/>
</dbReference>
<evidence type="ECO:0000256" key="3">
    <source>
        <dbReference type="ARBA" id="ARBA00012662"/>
    </source>
</evidence>
<evidence type="ECO:0000313" key="10">
    <source>
        <dbReference type="Proteomes" id="UP000326779"/>
    </source>
</evidence>
<dbReference type="Proteomes" id="UP000326779">
    <property type="component" value="Chromosome"/>
</dbReference>
<evidence type="ECO:0000256" key="4">
    <source>
        <dbReference type="ARBA" id="ARBA00022729"/>
    </source>
</evidence>
<evidence type="ECO:0000256" key="1">
    <source>
        <dbReference type="ARBA" id="ARBA00004071"/>
    </source>
</evidence>
<keyword evidence="4" id="KW-0732">Signal</keyword>
<dbReference type="Gene3D" id="3.20.20.80">
    <property type="entry name" value="Glycosidases"/>
    <property type="match status" value="1"/>
</dbReference>
<feature type="site" description="May be important for catalysis" evidence="7">
    <location>
        <position position="265"/>
    </location>
</feature>
<dbReference type="PIRSF" id="PIRSF001092">
    <property type="entry name" value="Alpha-L-fucosidase"/>
    <property type="match status" value="1"/>
</dbReference>
<proteinExistence type="inferred from homology"/>
<dbReference type="GO" id="GO:0016139">
    <property type="term" value="P:glycoside catabolic process"/>
    <property type="evidence" value="ECO:0007669"/>
    <property type="project" value="TreeGrafter"/>
</dbReference>
<feature type="domain" description="Glycoside hydrolase family 29 N-terminal" evidence="8">
    <location>
        <begin position="3"/>
        <end position="333"/>
    </location>
</feature>
<comment type="similarity">
    <text evidence="2">Belongs to the glycosyl hydrolase 29 family.</text>
</comment>
<name>A0A5P8M4U3_9LACO</name>
<dbReference type="PANTHER" id="PTHR10030">
    <property type="entry name" value="ALPHA-L-FUCOSIDASE"/>
    <property type="match status" value="1"/>
</dbReference>
<dbReference type="KEGG" id="lhb:D1010_08895"/>
<evidence type="ECO:0000256" key="5">
    <source>
        <dbReference type="ARBA" id="ARBA00022801"/>
    </source>
</evidence>
<evidence type="ECO:0000259" key="8">
    <source>
        <dbReference type="Pfam" id="PF01120"/>
    </source>
</evidence>
<dbReference type="SMART" id="SM00812">
    <property type="entry name" value="Alpha_L_fucos"/>
    <property type="match status" value="1"/>
</dbReference>